<dbReference type="PANTHER" id="PTHR22847">
    <property type="entry name" value="WD40 REPEAT PROTEIN"/>
    <property type="match status" value="1"/>
</dbReference>
<evidence type="ECO:0000256" key="1">
    <source>
        <dbReference type="ARBA" id="ARBA00022574"/>
    </source>
</evidence>
<proteinExistence type="predicted"/>
<dbReference type="SUPFAM" id="SSF50998">
    <property type="entry name" value="Quinoprotein alcohol dehydrogenase-like"/>
    <property type="match status" value="1"/>
</dbReference>
<reference evidence="5" key="1">
    <citation type="submission" date="2021-03" db="EMBL/GenBank/DDBJ databases">
        <authorList>
            <person name="Bekaert M."/>
        </authorList>
    </citation>
    <scope>NUCLEOTIDE SEQUENCE</scope>
</reference>
<keyword evidence="2" id="KW-0677">Repeat</keyword>
<dbReference type="InterPro" id="IPR011047">
    <property type="entry name" value="Quinoprotein_ADH-like_sf"/>
</dbReference>
<keyword evidence="1 3" id="KW-0853">WD repeat</keyword>
<dbReference type="PANTHER" id="PTHR22847:SF637">
    <property type="entry name" value="WD REPEAT DOMAIN 5B"/>
    <property type="match status" value="1"/>
</dbReference>
<evidence type="ECO:0000313" key="5">
    <source>
        <dbReference type="EMBL" id="CAG2250959.1"/>
    </source>
</evidence>
<dbReference type="AlphaFoldDB" id="A0A8S3V0U2"/>
<dbReference type="Gene3D" id="2.130.10.10">
    <property type="entry name" value="YVTN repeat-like/Quinoprotein amine dehydrogenase"/>
    <property type="match status" value="2"/>
</dbReference>
<dbReference type="OrthoDB" id="6019893at2759"/>
<name>A0A8S3V0U2_MYTED</name>
<dbReference type="PROSITE" id="PS50294">
    <property type="entry name" value="WD_REPEATS_REGION"/>
    <property type="match status" value="1"/>
</dbReference>
<dbReference type="InterPro" id="IPR057977">
    <property type="entry name" value="TPR_DENND3"/>
</dbReference>
<feature type="domain" description="DENND3-like TPR repeats" evidence="4">
    <location>
        <begin position="58"/>
        <end position="130"/>
    </location>
</feature>
<dbReference type="GO" id="GO:1990234">
    <property type="term" value="C:transferase complex"/>
    <property type="evidence" value="ECO:0007669"/>
    <property type="project" value="UniProtKB-ARBA"/>
</dbReference>
<keyword evidence="6" id="KW-1185">Reference proteome</keyword>
<organism evidence="5 6">
    <name type="scientific">Mytilus edulis</name>
    <name type="common">Blue mussel</name>
    <dbReference type="NCBI Taxonomy" id="6550"/>
    <lineage>
        <taxon>Eukaryota</taxon>
        <taxon>Metazoa</taxon>
        <taxon>Spiralia</taxon>
        <taxon>Lophotrochozoa</taxon>
        <taxon>Mollusca</taxon>
        <taxon>Bivalvia</taxon>
        <taxon>Autobranchia</taxon>
        <taxon>Pteriomorphia</taxon>
        <taxon>Mytilida</taxon>
        <taxon>Mytiloidea</taxon>
        <taxon>Mytilidae</taxon>
        <taxon>Mytilinae</taxon>
        <taxon>Mytilus</taxon>
    </lineage>
</organism>
<evidence type="ECO:0000256" key="3">
    <source>
        <dbReference type="PROSITE-ProRule" id="PRU00221"/>
    </source>
</evidence>
<dbReference type="InterPro" id="IPR001680">
    <property type="entry name" value="WD40_rpt"/>
</dbReference>
<dbReference type="InterPro" id="IPR015943">
    <property type="entry name" value="WD40/YVTN_repeat-like_dom_sf"/>
</dbReference>
<dbReference type="Proteomes" id="UP000683360">
    <property type="component" value="Unassembled WGS sequence"/>
</dbReference>
<dbReference type="EMBL" id="CAJPWZ010003071">
    <property type="protein sequence ID" value="CAG2250959.1"/>
    <property type="molecule type" value="Genomic_DNA"/>
</dbReference>
<dbReference type="SMART" id="SM00320">
    <property type="entry name" value="WD40"/>
    <property type="match status" value="2"/>
</dbReference>
<accession>A0A8S3V0U2</accession>
<dbReference type="Pfam" id="PF00400">
    <property type="entry name" value="WD40"/>
    <property type="match status" value="2"/>
</dbReference>
<evidence type="ECO:0000313" key="6">
    <source>
        <dbReference type="Proteomes" id="UP000683360"/>
    </source>
</evidence>
<gene>
    <name evidence="5" type="ORF">MEDL_62637</name>
</gene>
<evidence type="ECO:0000256" key="2">
    <source>
        <dbReference type="ARBA" id="ARBA00022737"/>
    </source>
</evidence>
<sequence length="681" mass="78221">MSQKQDYWSQLEVLTRPQVKKAGGTDKLANRRAQLKKQVSVTFLPGLLNKERNKDLQKSNDLQDRASYLYLRGAFYLADHKAVEALGDLTRLAEIDISLVPELMVKQAYQKIPEDEKYEILMRPGIQHLSELLHLESDGNQSPKVHHKFEEPVKLPDHDLNFEEFRRFVTMLEMTQDMETVMRLFQALELNQHNGYDKVDIGTFETFNHCYQENLEHCLRVEESILDHEEYVLKLSLLCKTDVGVWLLFMKDGSMECTEVTKIRDIVLIEQKQLKSFFKTIDVLRIHKKVKICFQDDAKFTAWLKDERDHWFILLQELWAGKVVSMGTKDIMAANKAANNVQLVDAFLKRTKIQLITDNPMQAVTELCFYTRYMKEKRHELPRETLETLVNRIDPCSGESLRQTVQSLLYTPGDPQQHVLPRLWCGMGDGKIKIFDAMAWNLESHFIQTKTAVMCFADVGGRQIWAGSYYIYIIDVQTLRCNRAPLTDHADSVVSIVVVNDGRYVYTASADGDILKWDVQTITVVDKCRDKIKDLRRLKFYNGFLWCGTKVAVYRIDLSGNLLQKYPLIQSKAVNSSEVSPEIDSFHISESGGKISFCDFRYGLAIDGLVWVGSKDGIIHIINTETRKVVKRLQAHDDAVRALCCAQNRYIISGAGSRDGRIAMWSSTDTKTASGKFILDE</sequence>
<evidence type="ECO:0000259" key="4">
    <source>
        <dbReference type="Pfam" id="PF25570"/>
    </source>
</evidence>
<dbReference type="PROSITE" id="PS50082">
    <property type="entry name" value="WD_REPEATS_2"/>
    <property type="match status" value="1"/>
</dbReference>
<dbReference type="Pfam" id="PF25570">
    <property type="entry name" value="TPR_DENND3"/>
    <property type="match status" value="1"/>
</dbReference>
<comment type="caution">
    <text evidence="5">The sequence shown here is derived from an EMBL/GenBank/DDBJ whole genome shotgun (WGS) entry which is preliminary data.</text>
</comment>
<feature type="repeat" description="WD" evidence="3">
    <location>
        <begin position="486"/>
        <end position="527"/>
    </location>
</feature>
<protein>
    <submittedName>
        <fullName evidence="5">DENND3</fullName>
    </submittedName>
</protein>